<proteinExistence type="predicted"/>
<name>A0A1X7V293_AMPQE</name>
<dbReference type="AlphaFoldDB" id="A0A1X7V293"/>
<reference evidence="1" key="1">
    <citation type="submission" date="2017-05" db="UniProtKB">
        <authorList>
            <consortium name="EnsemblMetazoa"/>
        </authorList>
    </citation>
    <scope>IDENTIFICATION</scope>
</reference>
<dbReference type="InParanoid" id="A0A1X7V293"/>
<organism evidence="1">
    <name type="scientific">Amphimedon queenslandica</name>
    <name type="common">Sponge</name>
    <dbReference type="NCBI Taxonomy" id="400682"/>
    <lineage>
        <taxon>Eukaryota</taxon>
        <taxon>Metazoa</taxon>
        <taxon>Porifera</taxon>
        <taxon>Demospongiae</taxon>
        <taxon>Heteroscleromorpha</taxon>
        <taxon>Haplosclerida</taxon>
        <taxon>Niphatidae</taxon>
        <taxon>Amphimedon</taxon>
    </lineage>
</organism>
<accession>A0A1X7V293</accession>
<protein>
    <submittedName>
        <fullName evidence="1">Uncharacterized protein</fullName>
    </submittedName>
</protein>
<sequence>MARMKSYLELPLSSCPNCRFCFVPFSESQFYEPSIGV</sequence>
<evidence type="ECO:0000313" key="1">
    <source>
        <dbReference type="EnsemblMetazoa" id="Aqu2.1.33692_001"/>
    </source>
</evidence>
<dbReference type="EnsemblMetazoa" id="Aqu2.1.33692_001">
    <property type="protein sequence ID" value="Aqu2.1.33692_001"/>
    <property type="gene ID" value="Aqu2.1.33692"/>
</dbReference>